<evidence type="ECO:0000313" key="2">
    <source>
        <dbReference type="EMBL" id="GAA4978123.1"/>
    </source>
</evidence>
<evidence type="ECO:0000313" key="3">
    <source>
        <dbReference type="Proteomes" id="UP001500466"/>
    </source>
</evidence>
<dbReference type="Proteomes" id="UP001500466">
    <property type="component" value="Unassembled WGS sequence"/>
</dbReference>
<reference evidence="3" key="1">
    <citation type="journal article" date="2019" name="Int. J. Syst. Evol. Microbiol.">
        <title>The Global Catalogue of Microorganisms (GCM) 10K type strain sequencing project: providing services to taxonomists for standard genome sequencing and annotation.</title>
        <authorList>
            <consortium name="The Broad Institute Genomics Platform"/>
            <consortium name="The Broad Institute Genome Sequencing Center for Infectious Disease"/>
            <person name="Wu L."/>
            <person name="Ma J."/>
        </authorList>
    </citation>
    <scope>NUCLEOTIDE SEQUENCE [LARGE SCALE GENOMIC DNA]</scope>
    <source>
        <strain evidence="3">JCM 17986</strain>
    </source>
</reference>
<accession>A0ABP9HUC1</accession>
<dbReference type="EMBL" id="BAABHS010000019">
    <property type="protein sequence ID" value="GAA4978123.1"/>
    <property type="molecule type" value="Genomic_DNA"/>
</dbReference>
<comment type="caution">
    <text evidence="2">The sequence shown here is derived from an EMBL/GenBank/DDBJ whole genome shotgun (WGS) entry which is preliminary data.</text>
</comment>
<protein>
    <submittedName>
        <fullName evidence="2">Uncharacterized protein</fullName>
    </submittedName>
</protein>
<evidence type="ECO:0000256" key="1">
    <source>
        <dbReference type="SAM" id="Phobius"/>
    </source>
</evidence>
<sequence>MTHPDPIRPPEVRSLGAVMWDYAPRALPGLTTTTVLIAARWWNSEGAEGSWESAALMGAFAFGGFGVAALGDDRTTTTVGLSVAGAAATAGAAAYSEGLALPVLLWLLATVLVYAVAARRWRDERRETLAFDRDSTVRRETYAHTETVEAIRARAAVETAAAQAYAVQLADAYRQRAALDGVGLALDPTPILDRARHLRALPPADEPDMPHTDDAA</sequence>
<proteinExistence type="predicted"/>
<feature type="transmembrane region" description="Helical" evidence="1">
    <location>
        <begin position="99"/>
        <end position="117"/>
    </location>
</feature>
<keyword evidence="1" id="KW-1133">Transmembrane helix</keyword>
<gene>
    <name evidence="2" type="ORF">GCM10023205_52550</name>
</gene>
<keyword evidence="1" id="KW-0812">Transmembrane</keyword>
<name>A0ABP9HUC1_9ACTN</name>
<feature type="transmembrane region" description="Helical" evidence="1">
    <location>
        <begin position="54"/>
        <end position="71"/>
    </location>
</feature>
<dbReference type="RefSeq" id="WP_345678152.1">
    <property type="nucleotide sequence ID" value="NZ_BAABHS010000019.1"/>
</dbReference>
<keyword evidence="3" id="KW-1185">Reference proteome</keyword>
<keyword evidence="1" id="KW-0472">Membrane</keyword>
<organism evidence="2 3">
    <name type="scientific">Yinghuangia aomiensis</name>
    <dbReference type="NCBI Taxonomy" id="676205"/>
    <lineage>
        <taxon>Bacteria</taxon>
        <taxon>Bacillati</taxon>
        <taxon>Actinomycetota</taxon>
        <taxon>Actinomycetes</taxon>
        <taxon>Kitasatosporales</taxon>
        <taxon>Streptomycetaceae</taxon>
        <taxon>Yinghuangia</taxon>
    </lineage>
</organism>